<dbReference type="InParanoid" id="A0A5K4FAJ3"/>
<evidence type="ECO:0000256" key="3">
    <source>
        <dbReference type="ARBA" id="ARBA00022679"/>
    </source>
</evidence>
<dbReference type="InterPro" id="IPR027417">
    <property type="entry name" value="P-loop_NTPase"/>
</dbReference>
<dbReference type="Pfam" id="PF03567">
    <property type="entry name" value="Sulfotransfer_2"/>
    <property type="match status" value="1"/>
</dbReference>
<dbReference type="PANTHER" id="PTHR12129">
    <property type="entry name" value="HEPARAN SULFATE 2-O-SULFOTRANSFERASE"/>
    <property type="match status" value="1"/>
</dbReference>
<keyword evidence="12" id="KW-1185">Reference proteome</keyword>
<dbReference type="GO" id="GO:0000139">
    <property type="term" value="C:Golgi membrane"/>
    <property type="evidence" value="ECO:0007669"/>
    <property type="project" value="UniProtKB-SubCell"/>
</dbReference>
<keyword evidence="3" id="KW-0808">Transferase</keyword>
<dbReference type="PANTHER" id="PTHR12129:SF17">
    <property type="entry name" value="HEPARAN SULFATE 2-O-SULFOTRANSFERASE 1"/>
    <property type="match status" value="1"/>
</dbReference>
<evidence type="ECO:0000256" key="11">
    <source>
        <dbReference type="SAM" id="Phobius"/>
    </source>
</evidence>
<evidence type="ECO:0000256" key="6">
    <source>
        <dbReference type="ARBA" id="ARBA00022989"/>
    </source>
</evidence>
<keyword evidence="10" id="KW-0325">Glycoprotein</keyword>
<dbReference type="WBParaSite" id="Smp_341220.1">
    <property type="protein sequence ID" value="Smp_341220.1"/>
    <property type="gene ID" value="Smp_341220"/>
</dbReference>
<dbReference type="SUPFAM" id="SSF52540">
    <property type="entry name" value="P-loop containing nucleoside triphosphate hydrolases"/>
    <property type="match status" value="1"/>
</dbReference>
<keyword evidence="8 11" id="KW-0472">Membrane</keyword>
<evidence type="ECO:0000313" key="13">
    <source>
        <dbReference type="WBParaSite" id="Smp_341220.1"/>
    </source>
</evidence>
<feature type="transmembrane region" description="Helical" evidence="11">
    <location>
        <begin position="27"/>
        <end position="46"/>
    </location>
</feature>
<dbReference type="FunCoup" id="A0A5K4FAJ3">
    <property type="interactions" value="1447"/>
</dbReference>
<protein>
    <submittedName>
        <fullName evidence="13">Heparin sulfate O-sulfotransferase</fullName>
    </submittedName>
</protein>
<evidence type="ECO:0000256" key="10">
    <source>
        <dbReference type="ARBA" id="ARBA00023180"/>
    </source>
</evidence>
<dbReference type="InterPro" id="IPR007734">
    <property type="entry name" value="Heparan_SO4_2-O-STrfase"/>
</dbReference>
<dbReference type="AlphaFoldDB" id="A0A5K4FAJ3"/>
<evidence type="ECO:0000256" key="4">
    <source>
        <dbReference type="ARBA" id="ARBA00022692"/>
    </source>
</evidence>
<reference evidence="12" key="1">
    <citation type="journal article" date="2012" name="PLoS Negl. Trop. Dis.">
        <title>A systematically improved high quality genome and transcriptome of the human blood fluke Schistosoma mansoni.</title>
        <authorList>
            <person name="Protasio A.V."/>
            <person name="Tsai I.J."/>
            <person name="Babbage A."/>
            <person name="Nichol S."/>
            <person name="Hunt M."/>
            <person name="Aslett M.A."/>
            <person name="De Silva N."/>
            <person name="Velarde G.S."/>
            <person name="Anderson T.J."/>
            <person name="Clark R.C."/>
            <person name="Davidson C."/>
            <person name="Dillon G.P."/>
            <person name="Holroyd N.E."/>
            <person name="LoVerde P.T."/>
            <person name="Lloyd C."/>
            <person name="McQuillan J."/>
            <person name="Oliveira G."/>
            <person name="Otto T.D."/>
            <person name="Parker-Manuel S.J."/>
            <person name="Quail M.A."/>
            <person name="Wilson R.A."/>
            <person name="Zerlotini A."/>
            <person name="Dunne D.W."/>
            <person name="Berriman M."/>
        </authorList>
    </citation>
    <scope>NUCLEOTIDE SEQUENCE [LARGE SCALE GENOMIC DNA]</scope>
    <source>
        <strain evidence="12">Puerto Rican</strain>
    </source>
</reference>
<keyword evidence="6 11" id="KW-1133">Transmembrane helix</keyword>
<dbReference type="Proteomes" id="UP000008854">
    <property type="component" value="Unassembled WGS sequence"/>
</dbReference>
<evidence type="ECO:0000256" key="9">
    <source>
        <dbReference type="ARBA" id="ARBA00023157"/>
    </source>
</evidence>
<dbReference type="GO" id="GO:0004394">
    <property type="term" value="F:heparan sulfate 2-sulfotransferase activity"/>
    <property type="evidence" value="ECO:0007669"/>
    <property type="project" value="UniProtKB-ARBA"/>
</dbReference>
<evidence type="ECO:0000313" key="12">
    <source>
        <dbReference type="Proteomes" id="UP000008854"/>
    </source>
</evidence>
<evidence type="ECO:0000256" key="1">
    <source>
        <dbReference type="ARBA" id="ARBA00004323"/>
    </source>
</evidence>
<dbReference type="Gene3D" id="3.40.50.300">
    <property type="entry name" value="P-loop containing nucleotide triphosphate hydrolases"/>
    <property type="match status" value="1"/>
</dbReference>
<organism evidence="12 13">
    <name type="scientific">Schistosoma mansoni</name>
    <name type="common">Blood fluke</name>
    <dbReference type="NCBI Taxonomy" id="6183"/>
    <lineage>
        <taxon>Eukaryota</taxon>
        <taxon>Metazoa</taxon>
        <taxon>Spiralia</taxon>
        <taxon>Lophotrochozoa</taxon>
        <taxon>Platyhelminthes</taxon>
        <taxon>Trematoda</taxon>
        <taxon>Digenea</taxon>
        <taxon>Strigeidida</taxon>
        <taxon>Schistosomatoidea</taxon>
        <taxon>Schistosomatidae</taxon>
        <taxon>Schistosoma</taxon>
    </lineage>
</organism>
<accession>A0A5K4FAJ3</accession>
<dbReference type="GO" id="GO:0009101">
    <property type="term" value="P:glycoprotein biosynthetic process"/>
    <property type="evidence" value="ECO:0007669"/>
    <property type="project" value="UniProtKB-ARBA"/>
</dbReference>
<dbReference type="FunFam" id="3.40.50.300:FF:001418">
    <property type="entry name" value="Heparan sulfate 2-o-sulfotransferase"/>
    <property type="match status" value="1"/>
</dbReference>
<evidence type="ECO:0000256" key="8">
    <source>
        <dbReference type="ARBA" id="ARBA00023136"/>
    </source>
</evidence>
<sequence>MNFRGVSRLFKVHTLVVIERVLLNRRLFVLFSLFSSVSLLIFIFYANKWFLNYHYANCFMSAKQFSKTDNYSFVNNNNAHSADSNIKSYPVVVYNRIPKTGSTSLINLVYQLIEENYSHTHVIHLNISSSKHYLNRVNELYLIDNLTHWTSMHPLIIHGHFAYINFLKYGSLFNPIYINMIRNPLDRLVSYYYFLRYGDDYRPYLMRKRMFDLVTRNQTFDECVLVNGSDCSPQLLWVQVPFFCGQAMYCRIPGNPVALETAKRRVIEDYLIVGLTEEFDKFVNLLELLLPSFFTGAHNLISRSKDKWHLRRTNYKLPISKATTKIYQDNPIWQAEQEFYNFVRTEFHTILNALQGQSSHQPLSRFSALYKEKIYFDKIRPKFGA</sequence>
<proteinExistence type="inferred from homology"/>
<evidence type="ECO:0000256" key="5">
    <source>
        <dbReference type="ARBA" id="ARBA00022968"/>
    </source>
</evidence>
<reference evidence="13" key="2">
    <citation type="submission" date="2019-11" db="UniProtKB">
        <authorList>
            <consortium name="WormBaseParasite"/>
        </authorList>
    </citation>
    <scope>IDENTIFICATION</scope>
    <source>
        <strain evidence="13">Puerto Rican</strain>
    </source>
</reference>
<name>A0A5K4FAJ3_SCHMA</name>
<keyword evidence="5" id="KW-0735">Signal-anchor</keyword>
<evidence type="ECO:0000256" key="2">
    <source>
        <dbReference type="ARBA" id="ARBA00010569"/>
    </source>
</evidence>
<evidence type="ECO:0000256" key="7">
    <source>
        <dbReference type="ARBA" id="ARBA00023034"/>
    </source>
</evidence>
<dbReference type="InterPro" id="IPR005331">
    <property type="entry name" value="Sulfotransferase"/>
</dbReference>
<dbReference type="STRING" id="6183.A0A5K4FAJ3"/>
<keyword evidence="9" id="KW-1015">Disulfide bond</keyword>
<comment type="similarity">
    <text evidence="2">Belongs to the sulfotransferase 3 family.</text>
</comment>
<keyword evidence="4 11" id="KW-0812">Transmembrane</keyword>
<keyword evidence="7" id="KW-0333">Golgi apparatus</keyword>
<comment type="subcellular location">
    <subcellularLocation>
        <location evidence="1">Golgi apparatus membrane</location>
        <topology evidence="1">Single-pass type II membrane protein</topology>
    </subcellularLocation>
</comment>